<name>A0A6J2UPX1_CHACN</name>
<dbReference type="Pfam" id="PF01094">
    <property type="entry name" value="ANF_receptor"/>
    <property type="match status" value="1"/>
</dbReference>
<sequence length="855" mass="95106">MPLFLCLLLCSFEVMADKRLCQMMGSPQYPLLSKDGDVSIGGAFSIHSKITQGNLTFSEKPQPPACFSLNLREFRFAQTMIFAIEQINKKNDLLPNISIGYKIFDSCGSTLTSMRSTMALINGQDLMSGQICSGKAPVKAIIGESESSSSIVLARTSGPFKIPVISHFATCACLSNRREFPSFFRTIPSDYYQSRALVQLVRYFGWTWVGAVRSDNDYGNNGMATFVSVAGREGVCIEYSEAILRTNSREKIAKVVEVIKKGTARVLVAFLAQSEMEVLLDEILAQNVSGLQWVGSESWITARHLATQSSLRVISGAIGFTIRKSKIPGLKDFLLKVHPRRSPSNALLREFWETTFECKFNQNSQNDKVKLCTGLESLANVSNTFTDVMEFRVSNNVYKAVYAVAHALHKMLTCRTSFDQFRDKTCFENDTVEPEQVLRHLREVDFTTHSGERVYFNYNGDPVAKYELVNWQKNESGIMFVTVGHYDASQSNKEQFNMNPVPIVWAGNTYMRPRSVCSDSCLPGFRRAPIKGKPACCFACIQCPAGEISNMTDSTECIKCPLEYWSSKDHSQCILKRVEFLSFHENMGIVLAAFSVIGASLTIAVALMLFHFRETPLVKAINSEMSSLLLFSLSLCFLCSLTFIGQPSLWSCCFRHISFGITFALCMSCVLAKTITVVMAFRATVPGANIPQCSVPLQRISVFSCTLFQVIICAFWVALAPPVPHRNAEHSADKVILECDVGSAVGFWAVLGYIGLLASLCFVLAFLARKLPDNFNEAKFITFSILIFCAVWITFIPAYVSSPGKFTVAVEIFAILASSYGLLFCIFIPKCYIIMLKPEKNTRKFVIGKAHGKSQ</sequence>
<keyword evidence="8 12" id="KW-0472">Membrane</keyword>
<keyword evidence="9 16" id="KW-0675">Receptor</keyword>
<organism evidence="15 16">
    <name type="scientific">Chanos chanos</name>
    <name type="common">Milkfish</name>
    <name type="synonym">Mugil chanos</name>
    <dbReference type="NCBI Taxonomy" id="29144"/>
    <lineage>
        <taxon>Eukaryota</taxon>
        <taxon>Metazoa</taxon>
        <taxon>Chordata</taxon>
        <taxon>Craniata</taxon>
        <taxon>Vertebrata</taxon>
        <taxon>Euteleostomi</taxon>
        <taxon>Actinopterygii</taxon>
        <taxon>Neopterygii</taxon>
        <taxon>Teleostei</taxon>
        <taxon>Ostariophysi</taxon>
        <taxon>Gonorynchiformes</taxon>
        <taxon>Chanidae</taxon>
        <taxon>Chanos</taxon>
    </lineage>
</organism>
<dbReference type="RefSeq" id="XP_030621121.1">
    <property type="nucleotide sequence ID" value="XM_030765261.1"/>
</dbReference>
<dbReference type="Gene3D" id="2.10.50.30">
    <property type="entry name" value="GPCR, family 3, nine cysteines domain"/>
    <property type="match status" value="1"/>
</dbReference>
<dbReference type="FunFam" id="3.40.50.2300:FF:000475">
    <property type="entry name" value="Olfactory receptor C family, g2"/>
    <property type="match status" value="1"/>
</dbReference>
<feature type="transmembrane region" description="Helical" evidence="12">
    <location>
        <begin position="702"/>
        <end position="723"/>
    </location>
</feature>
<feature type="signal peptide" evidence="13">
    <location>
        <begin position="1"/>
        <end position="16"/>
    </location>
</feature>
<dbReference type="FunCoup" id="A0A6J2UPX1">
    <property type="interactions" value="5"/>
</dbReference>
<feature type="transmembrane region" description="Helical" evidence="12">
    <location>
        <begin position="587"/>
        <end position="612"/>
    </location>
</feature>
<evidence type="ECO:0000256" key="7">
    <source>
        <dbReference type="ARBA" id="ARBA00023040"/>
    </source>
</evidence>
<keyword evidence="3" id="KW-1003">Cell membrane</keyword>
<comment type="similarity">
    <text evidence="2">Belongs to the G-protein coupled receptor 3 family.</text>
</comment>
<evidence type="ECO:0000256" key="6">
    <source>
        <dbReference type="ARBA" id="ARBA00022989"/>
    </source>
</evidence>
<comment type="subcellular location">
    <subcellularLocation>
        <location evidence="1">Cell membrane</location>
        <topology evidence="1">Multi-pass membrane protein</topology>
    </subcellularLocation>
</comment>
<keyword evidence="6 12" id="KW-1133">Transmembrane helix</keyword>
<dbReference type="SUPFAM" id="SSF53822">
    <property type="entry name" value="Periplasmic binding protein-like I"/>
    <property type="match status" value="1"/>
</dbReference>
<dbReference type="InterPro" id="IPR001828">
    <property type="entry name" value="ANF_lig-bd_rcpt"/>
</dbReference>
<accession>A0A6J2UPX1</accession>
<dbReference type="PANTHER" id="PTHR24061">
    <property type="entry name" value="CALCIUM-SENSING RECEPTOR-RELATED"/>
    <property type="match status" value="1"/>
</dbReference>
<dbReference type="GeneID" id="115804764"/>
<evidence type="ECO:0000256" key="9">
    <source>
        <dbReference type="ARBA" id="ARBA00023170"/>
    </source>
</evidence>
<dbReference type="Pfam" id="PF07562">
    <property type="entry name" value="NCD3G"/>
    <property type="match status" value="1"/>
</dbReference>
<evidence type="ECO:0000256" key="3">
    <source>
        <dbReference type="ARBA" id="ARBA00022475"/>
    </source>
</evidence>
<dbReference type="CTD" id="100004933"/>
<dbReference type="CDD" id="cd06364">
    <property type="entry name" value="PBP1_CaSR"/>
    <property type="match status" value="1"/>
</dbReference>
<feature type="transmembrane region" description="Helical" evidence="12">
    <location>
        <begin position="657"/>
        <end position="681"/>
    </location>
</feature>
<feature type="transmembrane region" description="Helical" evidence="12">
    <location>
        <begin position="743"/>
        <end position="768"/>
    </location>
</feature>
<evidence type="ECO:0000256" key="8">
    <source>
        <dbReference type="ARBA" id="ARBA00023136"/>
    </source>
</evidence>
<dbReference type="FunFam" id="3.40.50.2300:FF:000016">
    <property type="entry name" value="Taste 1 receptor member 2"/>
    <property type="match status" value="1"/>
</dbReference>
<evidence type="ECO:0000256" key="2">
    <source>
        <dbReference type="ARBA" id="ARBA00007242"/>
    </source>
</evidence>
<keyword evidence="7" id="KW-0297">G-protein coupled receptor</keyword>
<dbReference type="GO" id="GO:0004930">
    <property type="term" value="F:G protein-coupled receptor activity"/>
    <property type="evidence" value="ECO:0007669"/>
    <property type="project" value="UniProtKB-KW"/>
</dbReference>
<evidence type="ECO:0000256" key="4">
    <source>
        <dbReference type="ARBA" id="ARBA00022692"/>
    </source>
</evidence>
<dbReference type="AlphaFoldDB" id="A0A6J2UPX1"/>
<dbReference type="Proteomes" id="UP000504632">
    <property type="component" value="Chromosome 2"/>
</dbReference>
<dbReference type="Pfam" id="PF00003">
    <property type="entry name" value="7tm_3"/>
    <property type="match status" value="1"/>
</dbReference>
<evidence type="ECO:0000256" key="1">
    <source>
        <dbReference type="ARBA" id="ARBA00004651"/>
    </source>
</evidence>
<keyword evidence="15" id="KW-1185">Reference proteome</keyword>
<evidence type="ECO:0000256" key="13">
    <source>
        <dbReference type="SAM" id="SignalP"/>
    </source>
</evidence>
<dbReference type="InterPro" id="IPR038550">
    <property type="entry name" value="GPCR_3_9-Cys_sf"/>
</dbReference>
<dbReference type="InterPro" id="IPR004073">
    <property type="entry name" value="GPCR_3_vmron_rcpt_2"/>
</dbReference>
<dbReference type="InterPro" id="IPR000068">
    <property type="entry name" value="GPCR_3_Ca_sens_rcpt-rel"/>
</dbReference>
<dbReference type="PANTHER" id="PTHR24061:SF538">
    <property type="entry name" value="OLFACTORY RECEPTOR C FAMILY, H1"/>
    <property type="match status" value="1"/>
</dbReference>
<dbReference type="PRINTS" id="PR00248">
    <property type="entry name" value="GPCRMGR"/>
</dbReference>
<dbReference type="InterPro" id="IPR017978">
    <property type="entry name" value="GPCR_3_C"/>
</dbReference>
<gene>
    <name evidence="16" type="primary">olfch1</name>
</gene>
<dbReference type="InterPro" id="IPR028082">
    <property type="entry name" value="Peripla_BP_I"/>
</dbReference>
<proteinExistence type="inferred from homology"/>
<dbReference type="InterPro" id="IPR011500">
    <property type="entry name" value="GPCR_3_9-Cys_dom"/>
</dbReference>
<evidence type="ECO:0000256" key="5">
    <source>
        <dbReference type="ARBA" id="ARBA00022729"/>
    </source>
</evidence>
<keyword evidence="10" id="KW-0325">Glycoprotein</keyword>
<feature type="domain" description="G-protein coupled receptors family 3 profile" evidence="14">
    <location>
        <begin position="587"/>
        <end position="844"/>
    </location>
</feature>
<dbReference type="PRINTS" id="PR01535">
    <property type="entry name" value="VOMERONASL2R"/>
</dbReference>
<dbReference type="InParanoid" id="A0A6J2UPX1"/>
<dbReference type="InterPro" id="IPR000337">
    <property type="entry name" value="GPCR_3"/>
</dbReference>
<feature type="chain" id="PRO_5026712223" evidence="13">
    <location>
        <begin position="17"/>
        <end position="855"/>
    </location>
</feature>
<feature type="transmembrane region" description="Helical" evidence="12">
    <location>
        <begin position="780"/>
        <end position="800"/>
    </location>
</feature>
<keyword evidence="4 12" id="KW-0812">Transmembrane</keyword>
<protein>
    <submittedName>
        <fullName evidence="16">Olfactory receptor CH1</fullName>
    </submittedName>
</protein>
<dbReference type="FunFam" id="2.10.50.30:FF:000002">
    <property type="entry name" value="Vomeronasal 2 receptor, h1"/>
    <property type="match status" value="1"/>
</dbReference>
<reference evidence="16" key="1">
    <citation type="submission" date="2025-08" db="UniProtKB">
        <authorList>
            <consortium name="RefSeq"/>
        </authorList>
    </citation>
    <scope>IDENTIFICATION</scope>
</reference>
<evidence type="ECO:0000256" key="11">
    <source>
        <dbReference type="ARBA" id="ARBA00023224"/>
    </source>
</evidence>
<evidence type="ECO:0000256" key="10">
    <source>
        <dbReference type="ARBA" id="ARBA00023180"/>
    </source>
</evidence>
<dbReference type="OrthoDB" id="5984008at2759"/>
<evidence type="ECO:0000256" key="12">
    <source>
        <dbReference type="SAM" id="Phobius"/>
    </source>
</evidence>
<feature type="transmembrane region" description="Helical" evidence="12">
    <location>
        <begin position="624"/>
        <end position="645"/>
    </location>
</feature>
<dbReference type="PROSITE" id="PS50259">
    <property type="entry name" value="G_PROTEIN_RECEP_F3_4"/>
    <property type="match status" value="1"/>
</dbReference>
<evidence type="ECO:0000313" key="15">
    <source>
        <dbReference type="Proteomes" id="UP000504632"/>
    </source>
</evidence>
<dbReference type="CDD" id="cd15283">
    <property type="entry name" value="7tmC_V2R_pheromone"/>
    <property type="match status" value="1"/>
</dbReference>
<evidence type="ECO:0000313" key="16">
    <source>
        <dbReference type="RefSeq" id="XP_030621121.1"/>
    </source>
</evidence>
<keyword evidence="11" id="KW-0807">Transducer</keyword>
<dbReference type="GO" id="GO:0005886">
    <property type="term" value="C:plasma membrane"/>
    <property type="evidence" value="ECO:0007669"/>
    <property type="project" value="UniProtKB-SubCell"/>
</dbReference>
<feature type="transmembrane region" description="Helical" evidence="12">
    <location>
        <begin position="812"/>
        <end position="835"/>
    </location>
</feature>
<dbReference type="FunFam" id="3.40.50.2300:FF:000067">
    <property type="entry name" value="Olfactory receptor C family, h1"/>
    <property type="match status" value="1"/>
</dbReference>
<dbReference type="Gene3D" id="3.40.50.2300">
    <property type="match status" value="2"/>
</dbReference>
<keyword evidence="5 13" id="KW-0732">Signal</keyword>
<evidence type="ECO:0000259" key="14">
    <source>
        <dbReference type="PROSITE" id="PS50259"/>
    </source>
</evidence>